<evidence type="ECO:0000313" key="12">
    <source>
        <dbReference type="EMBL" id="KAA0979372.1"/>
    </source>
</evidence>
<reference evidence="12 13" key="1">
    <citation type="submission" date="2019-07" db="EMBL/GenBank/DDBJ databases">
        <title>Analysis of the biochemical properties, biological activity and biotechnological potential of siderophores and biosurfactants produced by Antarctic psychrotolerant bacteria.</title>
        <authorList>
            <person name="Styczynski M."/>
            <person name="Krucon T."/>
            <person name="Decewicz P."/>
            <person name="Dziewit L."/>
        </authorList>
    </citation>
    <scope>NUCLEOTIDE SEQUENCE [LARGE SCALE GENOMIC DNA]</scope>
    <source>
        <strain evidence="12 13">ANT_H27</strain>
    </source>
</reference>
<evidence type="ECO:0000256" key="5">
    <source>
        <dbReference type="ARBA" id="ARBA00022741"/>
    </source>
</evidence>
<feature type="transmembrane region" description="Helical" evidence="9">
    <location>
        <begin position="96"/>
        <end position="116"/>
    </location>
</feature>
<evidence type="ECO:0000256" key="6">
    <source>
        <dbReference type="ARBA" id="ARBA00022777"/>
    </source>
</evidence>
<keyword evidence="6 12" id="KW-0418">Kinase</keyword>
<dbReference type="Proteomes" id="UP000323856">
    <property type="component" value="Unassembled WGS sequence"/>
</dbReference>
<protein>
    <recommendedName>
        <fullName evidence="2">histidine kinase</fullName>
        <ecNumber evidence="2">2.7.13.3</ecNumber>
    </recommendedName>
</protein>
<evidence type="ECO:0000256" key="1">
    <source>
        <dbReference type="ARBA" id="ARBA00000085"/>
    </source>
</evidence>
<evidence type="ECO:0000256" key="3">
    <source>
        <dbReference type="ARBA" id="ARBA00022553"/>
    </source>
</evidence>
<dbReference type="AlphaFoldDB" id="A0A5B0ELV7"/>
<comment type="catalytic activity">
    <reaction evidence="1">
        <text>ATP + protein L-histidine = ADP + protein N-phospho-L-histidine.</text>
        <dbReference type="EC" id="2.7.13.3"/>
    </reaction>
</comment>
<feature type="domain" description="Signal transduction histidine kinase subgroup 3 dimerisation and phosphoacceptor" evidence="11">
    <location>
        <begin position="244"/>
        <end position="310"/>
    </location>
</feature>
<organism evidence="12 13">
    <name type="scientific">Paeniglutamicibacter gangotriensis</name>
    <dbReference type="NCBI Taxonomy" id="254787"/>
    <lineage>
        <taxon>Bacteria</taxon>
        <taxon>Bacillati</taxon>
        <taxon>Actinomycetota</taxon>
        <taxon>Actinomycetes</taxon>
        <taxon>Micrococcales</taxon>
        <taxon>Micrococcaceae</taxon>
        <taxon>Paeniglutamicibacter</taxon>
    </lineage>
</organism>
<sequence length="460" mass="49864">MSPFCINECPFSLDNTDDLCASGGGSNVGPFGRHPLVEAAGNVKPMTSLAHSATKTTRLRALWAQAWRMVLGVLIGLVGFGIVYDAYSPDLPADVAAVGALVLLDMLCGLAALVIYPLRHRFPLPVVIVLVLLSIPSACAAGFTMLGIVSLATRRKPWEIAAVTVLFLAAIQISEQVMGKTLVPAEEVLTWWETGIAAMVMITVMMLTGMYIGGRRQLAVSQREQLHSAHRERQAQIQAAKADERTRIAREMHDVLAHRLSLVALHAGALEYRSDLTPQEIKNTAGIIRENSHLALGELREVLGMLRDPHTLFDDESARPQPTLEQLGQILEDSRAVGTGVELLLEPRMRERLDSLPETTSRHLYRIIQETLTNARRHAPGAAVELQIGGLGEDRLFLRASNQLVAVSREAAATGSGSTSGSGLGLTGLAERVRLAGGELQIGPENQGEFVLKVWLPWET</sequence>
<proteinExistence type="predicted"/>
<keyword evidence="4" id="KW-0808">Transferase</keyword>
<dbReference type="InterPro" id="IPR036890">
    <property type="entry name" value="HATPase_C_sf"/>
</dbReference>
<dbReference type="EC" id="2.7.13.3" evidence="2"/>
<keyword evidence="8" id="KW-0902">Two-component regulatory system</keyword>
<dbReference type="Pfam" id="PF07730">
    <property type="entry name" value="HisKA_3"/>
    <property type="match status" value="1"/>
</dbReference>
<evidence type="ECO:0000259" key="11">
    <source>
        <dbReference type="Pfam" id="PF07730"/>
    </source>
</evidence>
<feature type="transmembrane region" description="Helical" evidence="9">
    <location>
        <begin position="66"/>
        <end position="84"/>
    </location>
</feature>
<dbReference type="OrthoDB" id="227596at2"/>
<evidence type="ECO:0000256" key="4">
    <source>
        <dbReference type="ARBA" id="ARBA00022679"/>
    </source>
</evidence>
<accession>A0A5B0ELV7</accession>
<keyword evidence="9" id="KW-0472">Membrane</keyword>
<name>A0A5B0ELV7_9MICC</name>
<keyword evidence="9" id="KW-0812">Transmembrane</keyword>
<dbReference type="InterPro" id="IPR011712">
    <property type="entry name" value="Sig_transdc_His_kin_sub3_dim/P"/>
</dbReference>
<keyword evidence="5" id="KW-0547">Nucleotide-binding</keyword>
<dbReference type="Gene3D" id="1.20.5.1930">
    <property type="match status" value="1"/>
</dbReference>
<evidence type="ECO:0000259" key="10">
    <source>
        <dbReference type="Pfam" id="PF02518"/>
    </source>
</evidence>
<keyword evidence="7" id="KW-0067">ATP-binding</keyword>
<gene>
    <name evidence="12" type="ORF">FQ154_02810</name>
</gene>
<keyword evidence="9" id="KW-1133">Transmembrane helix</keyword>
<feature type="transmembrane region" description="Helical" evidence="9">
    <location>
        <begin position="194"/>
        <end position="213"/>
    </location>
</feature>
<evidence type="ECO:0000256" key="9">
    <source>
        <dbReference type="SAM" id="Phobius"/>
    </source>
</evidence>
<dbReference type="InterPro" id="IPR050482">
    <property type="entry name" value="Sensor_HK_TwoCompSys"/>
</dbReference>
<evidence type="ECO:0000313" key="13">
    <source>
        <dbReference type="Proteomes" id="UP000323856"/>
    </source>
</evidence>
<dbReference type="Gene3D" id="3.30.565.10">
    <property type="entry name" value="Histidine kinase-like ATPase, C-terminal domain"/>
    <property type="match status" value="1"/>
</dbReference>
<keyword evidence="3" id="KW-0597">Phosphoprotein</keyword>
<evidence type="ECO:0000256" key="7">
    <source>
        <dbReference type="ARBA" id="ARBA00022840"/>
    </source>
</evidence>
<dbReference type="PANTHER" id="PTHR24421:SF10">
    <property type="entry name" value="NITRATE_NITRITE SENSOR PROTEIN NARQ"/>
    <property type="match status" value="1"/>
</dbReference>
<evidence type="ECO:0000256" key="8">
    <source>
        <dbReference type="ARBA" id="ARBA00023012"/>
    </source>
</evidence>
<dbReference type="SUPFAM" id="SSF55874">
    <property type="entry name" value="ATPase domain of HSP90 chaperone/DNA topoisomerase II/histidine kinase"/>
    <property type="match status" value="1"/>
</dbReference>
<dbReference type="GO" id="GO:0016020">
    <property type="term" value="C:membrane"/>
    <property type="evidence" value="ECO:0007669"/>
    <property type="project" value="InterPro"/>
</dbReference>
<feature type="domain" description="Histidine kinase/HSP90-like ATPase" evidence="10">
    <location>
        <begin position="361"/>
        <end position="458"/>
    </location>
</feature>
<dbReference type="GO" id="GO:0005524">
    <property type="term" value="F:ATP binding"/>
    <property type="evidence" value="ECO:0007669"/>
    <property type="project" value="UniProtKB-KW"/>
</dbReference>
<dbReference type="GO" id="GO:0000155">
    <property type="term" value="F:phosphorelay sensor kinase activity"/>
    <property type="evidence" value="ECO:0007669"/>
    <property type="project" value="InterPro"/>
</dbReference>
<feature type="transmembrane region" description="Helical" evidence="9">
    <location>
        <begin position="122"/>
        <end position="146"/>
    </location>
</feature>
<dbReference type="GO" id="GO:0046983">
    <property type="term" value="F:protein dimerization activity"/>
    <property type="evidence" value="ECO:0007669"/>
    <property type="project" value="InterPro"/>
</dbReference>
<dbReference type="Pfam" id="PF02518">
    <property type="entry name" value="HATPase_c"/>
    <property type="match status" value="1"/>
</dbReference>
<comment type="caution">
    <text evidence="12">The sequence shown here is derived from an EMBL/GenBank/DDBJ whole genome shotgun (WGS) entry which is preliminary data.</text>
</comment>
<dbReference type="PANTHER" id="PTHR24421">
    <property type="entry name" value="NITRATE/NITRITE SENSOR PROTEIN NARX-RELATED"/>
    <property type="match status" value="1"/>
</dbReference>
<dbReference type="EMBL" id="VOBL01000002">
    <property type="protein sequence ID" value="KAA0979372.1"/>
    <property type="molecule type" value="Genomic_DNA"/>
</dbReference>
<dbReference type="InterPro" id="IPR003594">
    <property type="entry name" value="HATPase_dom"/>
</dbReference>
<evidence type="ECO:0000256" key="2">
    <source>
        <dbReference type="ARBA" id="ARBA00012438"/>
    </source>
</evidence>